<keyword evidence="10" id="KW-0411">Iron-sulfur</keyword>
<evidence type="ECO:0000256" key="4">
    <source>
        <dbReference type="ARBA" id="ARBA00019403"/>
    </source>
</evidence>
<sequence>MEETEKEFTKVKEEVLNCKKCSLYKERIGSRFYPVIGEGNHQAKIMFVGEAPGLQEAKTGRPFCGAAGKILNELLESVKIKREDVYIANLLKCRPPENRDPQPEEIKDCSSYLERQIEIIKPKVICPLGRYSMKFLMEKFGLVNQIEGISKIHGRLFESKNLFQSIAIIPFYHPAVATYNPNMKGILAKDFEILEKFK</sequence>
<dbReference type="SMART" id="SM00987">
    <property type="entry name" value="UreE_C"/>
    <property type="match status" value="1"/>
</dbReference>
<evidence type="ECO:0000256" key="1">
    <source>
        <dbReference type="ARBA" id="ARBA00001400"/>
    </source>
</evidence>
<dbReference type="AlphaFoldDB" id="A0A2M7B835"/>
<dbReference type="EMBL" id="PEVH01000027">
    <property type="protein sequence ID" value="PIU99228.1"/>
    <property type="molecule type" value="Genomic_DNA"/>
</dbReference>
<evidence type="ECO:0000256" key="10">
    <source>
        <dbReference type="ARBA" id="ARBA00023014"/>
    </source>
</evidence>
<gene>
    <name evidence="13" type="ORF">COS59_00885</name>
</gene>
<evidence type="ECO:0000313" key="13">
    <source>
        <dbReference type="EMBL" id="PIU99228.1"/>
    </source>
</evidence>
<keyword evidence="7" id="KW-0227">DNA damage</keyword>
<organism evidence="13 14">
    <name type="scientific">Candidatus Wolfebacteria bacterium CG03_land_8_20_14_0_80_36_15</name>
    <dbReference type="NCBI Taxonomy" id="1975067"/>
    <lineage>
        <taxon>Bacteria</taxon>
        <taxon>Candidatus Wolfeibacteriota</taxon>
    </lineage>
</organism>
<name>A0A2M7B835_9BACT</name>
<comment type="caution">
    <text evidence="13">The sequence shown here is derived from an EMBL/GenBank/DDBJ whole genome shotgun (WGS) entry which is preliminary data.</text>
</comment>
<dbReference type="InterPro" id="IPR005122">
    <property type="entry name" value="Uracil-DNA_glycosylase-like"/>
</dbReference>
<evidence type="ECO:0000259" key="12">
    <source>
        <dbReference type="SMART" id="SM00986"/>
    </source>
</evidence>
<evidence type="ECO:0000256" key="2">
    <source>
        <dbReference type="ARBA" id="ARBA00006521"/>
    </source>
</evidence>
<evidence type="ECO:0000256" key="6">
    <source>
        <dbReference type="ARBA" id="ARBA00022723"/>
    </source>
</evidence>
<dbReference type="Pfam" id="PF03167">
    <property type="entry name" value="UDG"/>
    <property type="match status" value="1"/>
</dbReference>
<evidence type="ECO:0000256" key="7">
    <source>
        <dbReference type="ARBA" id="ARBA00022763"/>
    </source>
</evidence>
<comment type="catalytic activity">
    <reaction evidence="1">
        <text>Hydrolyzes single-stranded DNA or mismatched double-stranded DNA and polynucleotides, releasing free uracil.</text>
        <dbReference type="EC" id="3.2.2.27"/>
    </reaction>
</comment>
<proteinExistence type="inferred from homology"/>
<evidence type="ECO:0000313" key="14">
    <source>
        <dbReference type="Proteomes" id="UP000230131"/>
    </source>
</evidence>
<evidence type="ECO:0000256" key="11">
    <source>
        <dbReference type="ARBA" id="ARBA00023204"/>
    </source>
</evidence>
<dbReference type="EC" id="3.2.2.27" evidence="3"/>
<keyword evidence="8" id="KW-0378">Hydrolase</keyword>
<evidence type="ECO:0000256" key="5">
    <source>
        <dbReference type="ARBA" id="ARBA00022485"/>
    </source>
</evidence>
<evidence type="ECO:0000256" key="8">
    <source>
        <dbReference type="ARBA" id="ARBA00022801"/>
    </source>
</evidence>
<comment type="similarity">
    <text evidence="2">Belongs to the uracil-DNA glycosylase (UDG) superfamily. Type 4 (UDGa) family.</text>
</comment>
<feature type="domain" description="Uracil-DNA glycosylase-like" evidence="12">
    <location>
        <begin position="36"/>
        <end position="192"/>
    </location>
</feature>
<dbReference type="PANTHER" id="PTHR33693:SF1">
    <property type="entry name" value="TYPE-4 URACIL-DNA GLYCOSYLASE"/>
    <property type="match status" value="1"/>
</dbReference>
<keyword evidence="6" id="KW-0479">Metal-binding</keyword>
<keyword evidence="11" id="KW-0234">DNA repair</keyword>
<dbReference type="GO" id="GO:0006281">
    <property type="term" value="P:DNA repair"/>
    <property type="evidence" value="ECO:0007669"/>
    <property type="project" value="UniProtKB-KW"/>
</dbReference>
<dbReference type="GO" id="GO:0051539">
    <property type="term" value="F:4 iron, 4 sulfur cluster binding"/>
    <property type="evidence" value="ECO:0007669"/>
    <property type="project" value="UniProtKB-KW"/>
</dbReference>
<evidence type="ECO:0000256" key="3">
    <source>
        <dbReference type="ARBA" id="ARBA00012030"/>
    </source>
</evidence>
<dbReference type="SMART" id="SM00986">
    <property type="entry name" value="UDG"/>
    <property type="match status" value="1"/>
</dbReference>
<evidence type="ECO:0000256" key="9">
    <source>
        <dbReference type="ARBA" id="ARBA00023004"/>
    </source>
</evidence>
<dbReference type="InterPro" id="IPR036895">
    <property type="entry name" value="Uracil-DNA_glycosylase-like_sf"/>
</dbReference>
<dbReference type="InterPro" id="IPR005273">
    <property type="entry name" value="Ura-DNA_glyco_family4"/>
</dbReference>
<dbReference type="GO" id="GO:0046872">
    <property type="term" value="F:metal ion binding"/>
    <property type="evidence" value="ECO:0007669"/>
    <property type="project" value="UniProtKB-KW"/>
</dbReference>
<dbReference type="PANTHER" id="PTHR33693">
    <property type="entry name" value="TYPE-5 URACIL-DNA GLYCOSYLASE"/>
    <property type="match status" value="1"/>
</dbReference>
<dbReference type="NCBIfam" id="TIGR00758">
    <property type="entry name" value="UDG_fam4"/>
    <property type="match status" value="1"/>
</dbReference>
<dbReference type="CDD" id="cd10030">
    <property type="entry name" value="UDG-F4_TTUDGA_SPO1dp_like"/>
    <property type="match status" value="1"/>
</dbReference>
<keyword evidence="9" id="KW-0408">Iron</keyword>
<dbReference type="GO" id="GO:0004844">
    <property type="term" value="F:uracil DNA N-glycosylase activity"/>
    <property type="evidence" value="ECO:0007669"/>
    <property type="project" value="UniProtKB-EC"/>
</dbReference>
<keyword evidence="5" id="KW-0004">4Fe-4S</keyword>
<dbReference type="InterPro" id="IPR051536">
    <property type="entry name" value="UDG_Type-4/5"/>
</dbReference>
<reference evidence="14" key="1">
    <citation type="submission" date="2017-09" db="EMBL/GenBank/DDBJ databases">
        <title>Depth-based differentiation of microbial function through sediment-hosted aquifers and enrichment of novel symbionts in the deep terrestrial subsurface.</title>
        <authorList>
            <person name="Probst A.J."/>
            <person name="Ladd B."/>
            <person name="Jarett J.K."/>
            <person name="Geller-Mcgrath D.E."/>
            <person name="Sieber C.M.K."/>
            <person name="Emerson J.B."/>
            <person name="Anantharaman K."/>
            <person name="Thomas B.C."/>
            <person name="Malmstrom R."/>
            <person name="Stieglmeier M."/>
            <person name="Klingl A."/>
            <person name="Woyke T."/>
            <person name="Ryan C.M."/>
            <person name="Banfield J.F."/>
        </authorList>
    </citation>
    <scope>NUCLEOTIDE SEQUENCE [LARGE SCALE GENOMIC DNA]</scope>
</reference>
<dbReference type="SUPFAM" id="SSF52141">
    <property type="entry name" value="Uracil-DNA glycosylase-like"/>
    <property type="match status" value="1"/>
</dbReference>
<accession>A0A2M7B835</accession>
<dbReference type="Gene3D" id="3.40.470.10">
    <property type="entry name" value="Uracil-DNA glycosylase-like domain"/>
    <property type="match status" value="1"/>
</dbReference>
<protein>
    <recommendedName>
        <fullName evidence="4">Type-4 uracil-DNA glycosylase</fullName>
        <ecNumber evidence="3">3.2.2.27</ecNumber>
    </recommendedName>
</protein>
<dbReference type="Proteomes" id="UP000230131">
    <property type="component" value="Unassembled WGS sequence"/>
</dbReference>